<evidence type="ECO:0000256" key="1">
    <source>
        <dbReference type="SAM" id="Phobius"/>
    </source>
</evidence>
<feature type="transmembrane region" description="Helical" evidence="1">
    <location>
        <begin position="415"/>
        <end position="439"/>
    </location>
</feature>
<proteinExistence type="predicted"/>
<dbReference type="PANTHER" id="PTHR38360:SF1">
    <property type="entry name" value="F12P19.7"/>
    <property type="match status" value="1"/>
</dbReference>
<feature type="signal peptide" evidence="2">
    <location>
        <begin position="1"/>
        <end position="24"/>
    </location>
</feature>
<dbReference type="Proteomes" id="UP001150569">
    <property type="component" value="Unassembled WGS sequence"/>
</dbReference>
<accession>A0A9W8A6Y5</accession>
<dbReference type="OrthoDB" id="409848at2759"/>
<keyword evidence="1" id="KW-0472">Membrane</keyword>
<comment type="caution">
    <text evidence="3">The sequence shown here is derived from an EMBL/GenBank/DDBJ whole genome shotgun (WGS) entry which is preliminary data.</text>
</comment>
<keyword evidence="1" id="KW-0812">Transmembrane</keyword>
<dbReference type="EMBL" id="JANBPT010000270">
    <property type="protein sequence ID" value="KAJ1924498.1"/>
    <property type="molecule type" value="Genomic_DNA"/>
</dbReference>
<gene>
    <name evidence="3" type="ORF">IWQ60_005170</name>
</gene>
<keyword evidence="1" id="KW-1133">Transmembrane helix</keyword>
<sequence length="471" mass="51996">MVRLAPFFGRAGLASLALVAVARADLLCSGDPDSDNFPDKVSVGSGANFTVTYNNNYKIVTNQLADETYGLYCGDKKPSAPDHVKNWYKLPINSTAVLDYTLFPYLEVLGLTPAVRIADDRLNVTTPCTQSLFNDGSIVAYQNATADDWAPVQVAFDNSFSNDTNYVAFSASDDRLGPLERAEWIKYVAVFFNMEANATEFYQHVTNQYSCHRNNLAKVDRQQIAYSQYSHAGDTGAPLWTVNTSPYFDELTTDAGAHIVSPPITAVNSTAAFRTNVQTADYMIDLTPTNGDRLDFSAWKSLFGYSTKPDKDSAFYSNQQVWRPDLRRNAAGNLDWVQSSAVRPDLVLADLITVQYPKYQDDLVWFENISGDADFTTSGPGSCEAKSILTDFTKCPASPDLTPRKGKGDDDSDGLGAGAIVGIVIGVVAALLLAAYVYVQLARRRRRQRLQEFINLRNRHSGEMDDQREAM</sequence>
<keyword evidence="4" id="KW-1185">Reference proteome</keyword>
<evidence type="ECO:0000256" key="2">
    <source>
        <dbReference type="SAM" id="SignalP"/>
    </source>
</evidence>
<reference evidence="3" key="1">
    <citation type="submission" date="2022-07" db="EMBL/GenBank/DDBJ databases">
        <title>Phylogenomic reconstructions and comparative analyses of Kickxellomycotina fungi.</title>
        <authorList>
            <person name="Reynolds N.K."/>
            <person name="Stajich J.E."/>
            <person name="Barry K."/>
            <person name="Grigoriev I.V."/>
            <person name="Crous P."/>
            <person name="Smith M.E."/>
        </authorList>
    </citation>
    <scope>NUCLEOTIDE SEQUENCE</scope>
    <source>
        <strain evidence="3">RSA 861</strain>
    </source>
</reference>
<evidence type="ECO:0000313" key="4">
    <source>
        <dbReference type="Proteomes" id="UP001150569"/>
    </source>
</evidence>
<protein>
    <submittedName>
        <fullName evidence="3">Uncharacterized protein</fullName>
    </submittedName>
</protein>
<dbReference type="PANTHER" id="PTHR38360">
    <property type="entry name" value="OS03G0120000 PROTEIN"/>
    <property type="match status" value="1"/>
</dbReference>
<organism evidence="3 4">
    <name type="scientific">Tieghemiomyces parasiticus</name>
    <dbReference type="NCBI Taxonomy" id="78921"/>
    <lineage>
        <taxon>Eukaryota</taxon>
        <taxon>Fungi</taxon>
        <taxon>Fungi incertae sedis</taxon>
        <taxon>Zoopagomycota</taxon>
        <taxon>Kickxellomycotina</taxon>
        <taxon>Dimargaritomycetes</taxon>
        <taxon>Dimargaritales</taxon>
        <taxon>Dimargaritaceae</taxon>
        <taxon>Tieghemiomyces</taxon>
    </lineage>
</organism>
<feature type="chain" id="PRO_5040832601" evidence="2">
    <location>
        <begin position="25"/>
        <end position="471"/>
    </location>
</feature>
<dbReference type="AlphaFoldDB" id="A0A9W8A6Y5"/>
<evidence type="ECO:0000313" key="3">
    <source>
        <dbReference type="EMBL" id="KAJ1924498.1"/>
    </source>
</evidence>
<name>A0A9W8A6Y5_9FUNG</name>
<keyword evidence="2" id="KW-0732">Signal</keyword>